<sequence length="121" mass="11991">MRDLSARLDDLVSATSISFGGASFQHDETEHAPAAAAAAAAVGVQCDAASDGVDFGYEGSTGGGTCGVVTIAPAPAVERPTRPCTIECAAPHEIMAQLDADFQVARGGSLILGGADLSAAD</sequence>
<dbReference type="AlphaFoldDB" id="A0AAE0FWK8"/>
<accession>A0AAE0FWK8</accession>
<reference evidence="1 2" key="1">
    <citation type="journal article" date="2015" name="Genome Biol. Evol.">
        <title>Comparative Genomics of a Bacterivorous Green Alga Reveals Evolutionary Causalities and Consequences of Phago-Mixotrophic Mode of Nutrition.</title>
        <authorList>
            <person name="Burns J.A."/>
            <person name="Paasch A."/>
            <person name="Narechania A."/>
            <person name="Kim E."/>
        </authorList>
    </citation>
    <scope>NUCLEOTIDE SEQUENCE [LARGE SCALE GENOMIC DNA]</scope>
    <source>
        <strain evidence="1 2">PLY_AMNH</strain>
    </source>
</reference>
<proteinExistence type="predicted"/>
<evidence type="ECO:0000313" key="2">
    <source>
        <dbReference type="Proteomes" id="UP001190700"/>
    </source>
</evidence>
<dbReference type="Proteomes" id="UP001190700">
    <property type="component" value="Unassembled WGS sequence"/>
</dbReference>
<protein>
    <submittedName>
        <fullName evidence="1">Uncharacterized protein</fullName>
    </submittedName>
</protein>
<organism evidence="1 2">
    <name type="scientific">Cymbomonas tetramitiformis</name>
    <dbReference type="NCBI Taxonomy" id="36881"/>
    <lineage>
        <taxon>Eukaryota</taxon>
        <taxon>Viridiplantae</taxon>
        <taxon>Chlorophyta</taxon>
        <taxon>Pyramimonadophyceae</taxon>
        <taxon>Pyramimonadales</taxon>
        <taxon>Pyramimonadaceae</taxon>
        <taxon>Cymbomonas</taxon>
    </lineage>
</organism>
<evidence type="ECO:0000313" key="1">
    <source>
        <dbReference type="EMBL" id="KAK3267359.1"/>
    </source>
</evidence>
<dbReference type="EMBL" id="LGRX02012457">
    <property type="protein sequence ID" value="KAK3267359.1"/>
    <property type="molecule type" value="Genomic_DNA"/>
</dbReference>
<comment type="caution">
    <text evidence="1">The sequence shown here is derived from an EMBL/GenBank/DDBJ whole genome shotgun (WGS) entry which is preliminary data.</text>
</comment>
<gene>
    <name evidence="1" type="ORF">CYMTET_24076</name>
</gene>
<name>A0AAE0FWK8_9CHLO</name>
<keyword evidence="2" id="KW-1185">Reference proteome</keyword>